<feature type="transmembrane region" description="Helical" evidence="7">
    <location>
        <begin position="205"/>
        <end position="227"/>
    </location>
</feature>
<dbReference type="Pfam" id="PF00528">
    <property type="entry name" value="BPD_transp_1"/>
    <property type="match status" value="1"/>
</dbReference>
<keyword evidence="10" id="KW-1185">Reference proteome</keyword>
<sequence length="287" mass="30058">MSATTHRRAAGRAAGTGRATGGAYTAVALLILAVMLFPLYWMLNASLLPSTELVRHAPTWFPVHGTLQGYRRALSTQGSHLLISLGVSAGTVVLVLLIAVPAAYGLAQLRAPGGRLLTFAFLVAQMIPGVVMANSFYTAANRLGLLDSPLALVLADSTLCVPFAVLILQASMRGVPAELSEAALLDGASKLRTLLSVILPVSRNAVVTASLFSFLFAWADFLFAVTLTTRDDRAPVTVGIYRFIGAHLSDWNSVMATGIIASLPAAVLLVVAQRYVAAGVTSGAVKD</sequence>
<dbReference type="CDD" id="cd06261">
    <property type="entry name" value="TM_PBP2"/>
    <property type="match status" value="1"/>
</dbReference>
<dbReference type="GO" id="GO:0005886">
    <property type="term" value="C:plasma membrane"/>
    <property type="evidence" value="ECO:0007669"/>
    <property type="project" value="UniProtKB-SubCell"/>
</dbReference>
<comment type="subcellular location">
    <subcellularLocation>
        <location evidence="1 7">Cell membrane</location>
        <topology evidence="1 7">Multi-pass membrane protein</topology>
    </subcellularLocation>
</comment>
<dbReference type="Proteomes" id="UP000184111">
    <property type="component" value="Unassembled WGS sequence"/>
</dbReference>
<evidence type="ECO:0000256" key="3">
    <source>
        <dbReference type="ARBA" id="ARBA00022475"/>
    </source>
</evidence>
<feature type="domain" description="ABC transmembrane type-1" evidence="8">
    <location>
        <begin position="81"/>
        <end position="272"/>
    </location>
</feature>
<dbReference type="PROSITE" id="PS50928">
    <property type="entry name" value="ABC_TM1"/>
    <property type="match status" value="1"/>
</dbReference>
<keyword evidence="4 7" id="KW-0812">Transmembrane</keyword>
<dbReference type="EMBL" id="FRBI01000004">
    <property type="protein sequence ID" value="SHL41372.1"/>
    <property type="molecule type" value="Genomic_DNA"/>
</dbReference>
<feature type="transmembrane region" description="Helical" evidence="7">
    <location>
        <begin position="116"/>
        <end position="137"/>
    </location>
</feature>
<feature type="transmembrane region" description="Helical" evidence="7">
    <location>
        <begin position="21"/>
        <end position="43"/>
    </location>
</feature>
<reference evidence="9 10" key="1">
    <citation type="submission" date="2016-11" db="EMBL/GenBank/DDBJ databases">
        <authorList>
            <person name="Jaros S."/>
            <person name="Januszkiewicz K."/>
            <person name="Wedrychowicz H."/>
        </authorList>
    </citation>
    <scope>NUCLEOTIDE SEQUENCE [LARGE SCALE GENOMIC DNA]</scope>
    <source>
        <strain evidence="9 10">CGMCC 4.2025</strain>
    </source>
</reference>
<dbReference type="InterPro" id="IPR000515">
    <property type="entry name" value="MetI-like"/>
</dbReference>
<dbReference type="GO" id="GO:0055085">
    <property type="term" value="P:transmembrane transport"/>
    <property type="evidence" value="ECO:0007669"/>
    <property type="project" value="InterPro"/>
</dbReference>
<dbReference type="PANTHER" id="PTHR32243">
    <property type="entry name" value="MALTOSE TRANSPORT SYSTEM PERMEASE-RELATED"/>
    <property type="match status" value="1"/>
</dbReference>
<evidence type="ECO:0000313" key="10">
    <source>
        <dbReference type="Proteomes" id="UP000184111"/>
    </source>
</evidence>
<feature type="transmembrane region" description="Helical" evidence="7">
    <location>
        <begin position="251"/>
        <end position="272"/>
    </location>
</feature>
<dbReference type="InterPro" id="IPR050901">
    <property type="entry name" value="BP-dep_ABC_trans_perm"/>
</dbReference>
<dbReference type="SUPFAM" id="SSF161098">
    <property type="entry name" value="MetI-like"/>
    <property type="match status" value="1"/>
</dbReference>
<dbReference type="PANTHER" id="PTHR32243:SF18">
    <property type="entry name" value="INNER MEMBRANE ABC TRANSPORTER PERMEASE PROTEIN YCJP"/>
    <property type="match status" value="1"/>
</dbReference>
<organism evidence="9 10">
    <name type="scientific">Actinacidiphila paucisporea</name>
    <dbReference type="NCBI Taxonomy" id="310782"/>
    <lineage>
        <taxon>Bacteria</taxon>
        <taxon>Bacillati</taxon>
        <taxon>Actinomycetota</taxon>
        <taxon>Actinomycetes</taxon>
        <taxon>Kitasatosporales</taxon>
        <taxon>Streptomycetaceae</taxon>
        <taxon>Actinacidiphila</taxon>
    </lineage>
</organism>
<feature type="transmembrane region" description="Helical" evidence="7">
    <location>
        <begin position="81"/>
        <end position="104"/>
    </location>
</feature>
<gene>
    <name evidence="9" type="ORF">SAMN05216499_10479</name>
</gene>
<name>A0A1M7AF56_9ACTN</name>
<evidence type="ECO:0000256" key="2">
    <source>
        <dbReference type="ARBA" id="ARBA00022448"/>
    </source>
</evidence>
<comment type="similarity">
    <text evidence="7">Belongs to the binding-protein-dependent transport system permease family.</text>
</comment>
<evidence type="ECO:0000256" key="4">
    <source>
        <dbReference type="ARBA" id="ARBA00022692"/>
    </source>
</evidence>
<keyword evidence="3" id="KW-1003">Cell membrane</keyword>
<keyword evidence="6 7" id="KW-0472">Membrane</keyword>
<evidence type="ECO:0000259" key="8">
    <source>
        <dbReference type="PROSITE" id="PS50928"/>
    </source>
</evidence>
<protein>
    <submittedName>
        <fullName evidence="9">Carbohydrate ABC transporter membrane protein 2, CUT1 family</fullName>
    </submittedName>
</protein>
<accession>A0A1M7AF56</accession>
<keyword evidence="5 7" id="KW-1133">Transmembrane helix</keyword>
<keyword evidence="2 7" id="KW-0813">Transport</keyword>
<evidence type="ECO:0000256" key="6">
    <source>
        <dbReference type="ARBA" id="ARBA00023136"/>
    </source>
</evidence>
<proteinExistence type="inferred from homology"/>
<evidence type="ECO:0000256" key="7">
    <source>
        <dbReference type="RuleBase" id="RU363032"/>
    </source>
</evidence>
<evidence type="ECO:0000256" key="1">
    <source>
        <dbReference type="ARBA" id="ARBA00004651"/>
    </source>
</evidence>
<dbReference type="STRING" id="310782.SAMN05216499_10479"/>
<evidence type="ECO:0000313" key="9">
    <source>
        <dbReference type="EMBL" id="SHL41372.1"/>
    </source>
</evidence>
<feature type="transmembrane region" description="Helical" evidence="7">
    <location>
        <begin position="149"/>
        <end position="168"/>
    </location>
</feature>
<evidence type="ECO:0000256" key="5">
    <source>
        <dbReference type="ARBA" id="ARBA00022989"/>
    </source>
</evidence>
<dbReference type="InterPro" id="IPR035906">
    <property type="entry name" value="MetI-like_sf"/>
</dbReference>
<dbReference type="Gene3D" id="1.10.3720.10">
    <property type="entry name" value="MetI-like"/>
    <property type="match status" value="1"/>
</dbReference>
<dbReference type="AlphaFoldDB" id="A0A1M7AF56"/>